<dbReference type="RefSeq" id="WP_129988821.1">
    <property type="nucleotide sequence ID" value="NZ_SDPU01000034.1"/>
</dbReference>
<keyword evidence="2" id="KW-1185">Reference proteome</keyword>
<reference evidence="1 2" key="1">
    <citation type="submission" date="2019-01" db="EMBL/GenBank/DDBJ databases">
        <title>Nocardioides guangzhouensis sp. nov., an actinobacterium isolated from soil.</title>
        <authorList>
            <person name="Fu Y."/>
            <person name="Cai Y."/>
            <person name="Lin Z."/>
            <person name="Chen P."/>
        </authorList>
    </citation>
    <scope>NUCLEOTIDE SEQUENCE [LARGE SCALE GENOMIC DNA]</scope>
    <source>
        <strain evidence="1 2">NBRC 105384</strain>
    </source>
</reference>
<protein>
    <submittedName>
        <fullName evidence="1">Uncharacterized protein</fullName>
    </submittedName>
</protein>
<dbReference type="AlphaFoldDB" id="A0A4Q5IV75"/>
<proteinExistence type="predicted"/>
<organism evidence="1 2">
    <name type="scientific">Nocardioides iriomotensis</name>
    <dbReference type="NCBI Taxonomy" id="715784"/>
    <lineage>
        <taxon>Bacteria</taxon>
        <taxon>Bacillati</taxon>
        <taxon>Actinomycetota</taxon>
        <taxon>Actinomycetes</taxon>
        <taxon>Propionibacteriales</taxon>
        <taxon>Nocardioidaceae</taxon>
        <taxon>Nocardioides</taxon>
    </lineage>
</organism>
<sequence>MTWYKFLSAGAVGPFSGYPWPPPGDSHGAGEWITARDGLEPCQSGLHLCRPADLPFWLHEELYIVDVDGPVTEYESFVLAHRARLVHRVPWDQRAARRFSRACAWRVRDLAADALERTGRHDEARELLACTSLDDLDRTVGGLATEETGSAADATGYVADALTFAGGVEGSTGWASATATTALVAAAAARATAPGGSGRGSWAAERQRQASWIAELADR</sequence>
<comment type="caution">
    <text evidence="1">The sequence shown here is derived from an EMBL/GenBank/DDBJ whole genome shotgun (WGS) entry which is preliminary data.</text>
</comment>
<dbReference type="OrthoDB" id="5193719at2"/>
<dbReference type="EMBL" id="SDPU01000034">
    <property type="protein sequence ID" value="RYU09824.1"/>
    <property type="molecule type" value="Genomic_DNA"/>
</dbReference>
<evidence type="ECO:0000313" key="2">
    <source>
        <dbReference type="Proteomes" id="UP000291189"/>
    </source>
</evidence>
<dbReference type="Proteomes" id="UP000291189">
    <property type="component" value="Unassembled WGS sequence"/>
</dbReference>
<accession>A0A4Q5IV75</accession>
<evidence type="ECO:0000313" key="1">
    <source>
        <dbReference type="EMBL" id="RYU09824.1"/>
    </source>
</evidence>
<gene>
    <name evidence="1" type="ORF">ETU37_18425</name>
</gene>
<name>A0A4Q5IV75_9ACTN</name>